<evidence type="ECO:0000313" key="3">
    <source>
        <dbReference type="Proteomes" id="UP001195963"/>
    </source>
</evidence>
<dbReference type="Proteomes" id="UP001195963">
    <property type="component" value="Unassembled WGS sequence"/>
</dbReference>
<evidence type="ECO:0000256" key="1">
    <source>
        <dbReference type="SAM" id="Phobius"/>
    </source>
</evidence>
<feature type="transmembrane region" description="Helical" evidence="1">
    <location>
        <begin position="15"/>
        <end position="34"/>
    </location>
</feature>
<feature type="transmembrane region" description="Helical" evidence="1">
    <location>
        <begin position="55"/>
        <end position="74"/>
    </location>
</feature>
<keyword evidence="1" id="KW-1133">Transmembrane helix</keyword>
<name>A0ABS7E7Y7_9GAMM</name>
<gene>
    <name evidence="2" type="ORF">K0625_19365</name>
</gene>
<proteinExistence type="predicted"/>
<dbReference type="Pfam" id="PF10688">
    <property type="entry name" value="Imp-YgjV"/>
    <property type="match status" value="1"/>
</dbReference>
<accession>A0ABS7E7Y7</accession>
<dbReference type="InterPro" id="IPR019629">
    <property type="entry name" value="Uncharacterised_HI1736/YgjV"/>
</dbReference>
<protein>
    <submittedName>
        <fullName evidence="2">YgjV family protein</fullName>
    </submittedName>
</protein>
<keyword evidence="1" id="KW-0472">Membrane</keyword>
<keyword evidence="1" id="KW-0812">Transmembrane</keyword>
<dbReference type="EMBL" id="JAHZST010000017">
    <property type="protein sequence ID" value="MBW8185804.1"/>
    <property type="molecule type" value="Genomic_DNA"/>
</dbReference>
<evidence type="ECO:0000313" key="2">
    <source>
        <dbReference type="EMBL" id="MBW8185804.1"/>
    </source>
</evidence>
<keyword evidence="3" id="KW-1185">Reference proteome</keyword>
<reference evidence="2 3" key="1">
    <citation type="submission" date="2021-07" db="EMBL/GenBank/DDBJ databases">
        <title>Shewanella sp. nov, isolated from SCS.</title>
        <authorList>
            <person name="Cao W.R."/>
        </authorList>
    </citation>
    <scope>NUCLEOTIDE SEQUENCE [LARGE SCALE GENOMIC DNA]</scope>
    <source>
        <strain evidence="2 3">NR704-98</strain>
    </source>
</reference>
<organism evidence="2 3">
    <name type="scientific">Shewanella nanhaiensis</name>
    <dbReference type="NCBI Taxonomy" id="2864872"/>
    <lineage>
        <taxon>Bacteria</taxon>
        <taxon>Pseudomonadati</taxon>
        <taxon>Pseudomonadota</taxon>
        <taxon>Gammaproteobacteria</taxon>
        <taxon>Alteromonadales</taxon>
        <taxon>Shewanellaceae</taxon>
        <taxon>Shewanella</taxon>
    </lineage>
</organism>
<sequence length="163" mass="18100">MFLAWWANAQRDDKALLSGNLIASGLTSIHLGLLGSPLGMVNQLLNMGRFFSSRYYRISILAPIFASLAIIQGLLWAEHWSEWCTVMAGVIMSFALIHSRGTQLRLSILVSNICNLALSLHLHSWSGVIYQVITIGVITYQLTRDTHYDKSGNEPTCNHALAK</sequence>
<comment type="caution">
    <text evidence="2">The sequence shown here is derived from an EMBL/GenBank/DDBJ whole genome shotgun (WGS) entry which is preliminary data.</text>
</comment>